<dbReference type="SUPFAM" id="SSF55073">
    <property type="entry name" value="Nucleotide cyclase"/>
    <property type="match status" value="1"/>
</dbReference>
<name>A0ABT6JE99_9GAMM</name>
<keyword evidence="6" id="KW-0548">Nucleotidyltransferase</keyword>
<keyword evidence="6" id="KW-0808">Transferase</keyword>
<dbReference type="Gene3D" id="2.130.10.10">
    <property type="entry name" value="YVTN repeat-like/Quinoprotein amine dehydrogenase"/>
    <property type="match status" value="3"/>
</dbReference>
<keyword evidence="7" id="KW-1185">Reference proteome</keyword>
<evidence type="ECO:0000256" key="4">
    <source>
        <dbReference type="SAM" id="SignalP"/>
    </source>
</evidence>
<dbReference type="NCBIfam" id="TIGR00254">
    <property type="entry name" value="GGDEF"/>
    <property type="match status" value="1"/>
</dbReference>
<feature type="domain" description="GGDEF" evidence="5">
    <location>
        <begin position="861"/>
        <end position="995"/>
    </location>
</feature>
<keyword evidence="3" id="KW-1133">Transmembrane helix</keyword>
<feature type="transmembrane region" description="Helical" evidence="3">
    <location>
        <begin position="764"/>
        <end position="784"/>
    </location>
</feature>
<dbReference type="InterPro" id="IPR043128">
    <property type="entry name" value="Rev_trsase/Diguanyl_cyclase"/>
</dbReference>
<proteinExistence type="predicted"/>
<dbReference type="InterPro" id="IPR000160">
    <property type="entry name" value="GGDEF_dom"/>
</dbReference>
<comment type="caution">
    <text evidence="6">The sequence shown here is derived from an EMBL/GenBank/DDBJ whole genome shotgun (WGS) entry which is preliminary data.</text>
</comment>
<keyword evidence="4" id="KW-0732">Signal</keyword>
<dbReference type="EC" id="2.7.7.65" evidence="1"/>
<evidence type="ECO:0000259" key="5">
    <source>
        <dbReference type="PROSITE" id="PS50887"/>
    </source>
</evidence>
<evidence type="ECO:0000313" key="7">
    <source>
        <dbReference type="Proteomes" id="UP001156831"/>
    </source>
</evidence>
<dbReference type="Gene3D" id="2.60.40.10">
    <property type="entry name" value="Immunoglobulins"/>
    <property type="match status" value="1"/>
</dbReference>
<dbReference type="GO" id="GO:0052621">
    <property type="term" value="F:diguanylate cyclase activity"/>
    <property type="evidence" value="ECO:0007669"/>
    <property type="project" value="UniProtKB-EC"/>
</dbReference>
<reference evidence="6 7" key="1">
    <citation type="submission" date="2023-04" db="EMBL/GenBank/DDBJ databases">
        <title>Luteimonas sp. M1R5S18.</title>
        <authorList>
            <person name="Sun J.-Q."/>
        </authorList>
    </citation>
    <scope>NUCLEOTIDE SEQUENCE [LARGE SCALE GENOMIC DNA]</scope>
    <source>
        <strain evidence="6 7">M1R5S18</strain>
    </source>
</reference>
<dbReference type="PANTHER" id="PTHR45138:SF24">
    <property type="entry name" value="DIGUANYLATE CYCLASE DGCC-RELATED"/>
    <property type="match status" value="1"/>
</dbReference>
<keyword evidence="3" id="KW-0812">Transmembrane</keyword>
<dbReference type="InterPro" id="IPR050469">
    <property type="entry name" value="Diguanylate_Cyclase"/>
</dbReference>
<evidence type="ECO:0000256" key="2">
    <source>
        <dbReference type="SAM" id="Coils"/>
    </source>
</evidence>
<keyword evidence="2" id="KW-0175">Coiled coil</keyword>
<dbReference type="Pfam" id="PF07495">
    <property type="entry name" value="Y_Y_Y"/>
    <property type="match status" value="1"/>
</dbReference>
<evidence type="ECO:0000313" key="6">
    <source>
        <dbReference type="EMBL" id="MDH5828998.1"/>
    </source>
</evidence>
<dbReference type="InterPro" id="IPR013783">
    <property type="entry name" value="Ig-like_fold"/>
</dbReference>
<feature type="coiled-coil region" evidence="2">
    <location>
        <begin position="792"/>
        <end position="833"/>
    </location>
</feature>
<dbReference type="PANTHER" id="PTHR45138">
    <property type="entry name" value="REGULATORY COMPONENTS OF SENSORY TRANSDUCTION SYSTEM"/>
    <property type="match status" value="1"/>
</dbReference>
<evidence type="ECO:0000256" key="3">
    <source>
        <dbReference type="SAM" id="Phobius"/>
    </source>
</evidence>
<dbReference type="InterPro" id="IPR015943">
    <property type="entry name" value="WD40/YVTN_repeat-like_dom_sf"/>
</dbReference>
<gene>
    <name evidence="6" type="ORF">QFW80_00465</name>
</gene>
<feature type="chain" id="PRO_5046665144" description="diguanylate cyclase" evidence="4">
    <location>
        <begin position="40"/>
        <end position="1000"/>
    </location>
</feature>
<dbReference type="InterPro" id="IPR011123">
    <property type="entry name" value="Y_Y_Y"/>
</dbReference>
<dbReference type="SMART" id="SM00267">
    <property type="entry name" value="GGDEF"/>
    <property type="match status" value="1"/>
</dbReference>
<dbReference type="EMBL" id="JARXRN010000006">
    <property type="protein sequence ID" value="MDH5828998.1"/>
    <property type="molecule type" value="Genomic_DNA"/>
</dbReference>
<dbReference type="Proteomes" id="UP001156831">
    <property type="component" value="Unassembled WGS sequence"/>
</dbReference>
<dbReference type="InterPro" id="IPR011110">
    <property type="entry name" value="Reg_prop"/>
</dbReference>
<dbReference type="PROSITE" id="PS50887">
    <property type="entry name" value="GGDEF"/>
    <property type="match status" value="1"/>
</dbReference>
<organism evidence="6 7">
    <name type="scientific">Luteimonas rhizosphaericola</name>
    <dbReference type="NCBI Taxonomy" id="3042024"/>
    <lineage>
        <taxon>Bacteria</taxon>
        <taxon>Pseudomonadati</taxon>
        <taxon>Pseudomonadota</taxon>
        <taxon>Gammaproteobacteria</taxon>
        <taxon>Lysobacterales</taxon>
        <taxon>Lysobacteraceae</taxon>
        <taxon>Luteimonas</taxon>
    </lineage>
</organism>
<keyword evidence="3" id="KW-0472">Membrane</keyword>
<dbReference type="SUPFAM" id="SSF63829">
    <property type="entry name" value="Calcium-dependent phosphotriesterase"/>
    <property type="match status" value="3"/>
</dbReference>
<dbReference type="CDD" id="cd01949">
    <property type="entry name" value="GGDEF"/>
    <property type="match status" value="1"/>
</dbReference>
<dbReference type="Pfam" id="PF07494">
    <property type="entry name" value="Reg_prop"/>
    <property type="match status" value="1"/>
</dbReference>
<accession>A0ABT6JE99</accession>
<feature type="signal peptide" evidence="4">
    <location>
        <begin position="1"/>
        <end position="39"/>
    </location>
</feature>
<evidence type="ECO:0000256" key="1">
    <source>
        <dbReference type="ARBA" id="ARBA00012528"/>
    </source>
</evidence>
<dbReference type="PROSITE" id="PS51257">
    <property type="entry name" value="PROKAR_LIPOPROTEIN"/>
    <property type="match status" value="1"/>
</dbReference>
<sequence>MPRSSASRLAARARRPRRLRAFACLCAWAWLACAGQAAALDPSLPVERYTVTRWSADDGLPHSQVHDIAQARDGHLWLTGWEGTSRFDGTAFVEVDGLRHPDGRPLASRMLWRDAEDGLLAGIDHLGLARVAPTGAIAPACTGMRVQAVARLAAGGDGRPWVAARDGLYRLAPDGRCERVAGSEVVSALSPLSLLEHPDGSLWIGHPRGLSRWHAGRLEALGDTLGLPSGEVRALVETDDGDTWIGGDAGVWRLRAGRLSRQRAERAEALLQDRRGALWVAATESAVLRLWNDRWERLDARHGVAGYATGALFEDREGLLWFGTTHGLFRIADGPVWALGERQGLPTGYVRSVLQTADGQAWVGHSLGLSRIRDGRPEPVLPAPGQAPTSVLSLARASDGGLWAGTYNRGVLHVDAGPSAASRPLLPASAPLATAQVRALLEAPDGTLWIGTEQGLVAWRDGTLDPDPLPGLPRLPVRALHLGADGTLWIGQLGGLAWREPGGRLVVPATERDYPAQSAFDFLPEPDGGLWIASDRGLVLHRDGGWRLYGRPQGLPGSSVFRLLLDRAGHLWASGNHGVIRIAREALRAFDQGDETRLDLQVFGREDGVPSRQANGGSAPAGWRMDDGALWFPTAAGIAVFDPDRVAHALPGDVPLAIEGLQVDGVDRPVTADVVLPAAARVVIRYAGVHLRHPGALRYRYRMHGLDRDWIEAGQARAVTYTNLPPGRLRFEVQVARAPADWAHPAGRAQIVFDVAAPWWTRPWMALPALLLVLLALLGLHYALGRHQRTRQRRLEAEVARHTARLRESNRQLEEASREREQLMEQLLHQASHDPLTGLPNRRASDQQLAAALQHADLVHAPLCVALVDVDRFKHVNDRHGHHVGDRVLARVALQLQASLQRGNVFVGRTGGKEFVVVLRETALDDAVAALERARADVAGLRLGPDPAAPIACTISAGVVERRGREGPDQLLQRADVALYDAKRQGRDRVVAGEPTRDHA</sequence>
<protein>
    <recommendedName>
        <fullName evidence="1">diguanylate cyclase</fullName>
        <ecNumber evidence="1">2.7.7.65</ecNumber>
    </recommendedName>
</protein>
<dbReference type="Gene3D" id="3.30.70.270">
    <property type="match status" value="1"/>
</dbReference>
<dbReference type="Pfam" id="PF00990">
    <property type="entry name" value="GGDEF"/>
    <property type="match status" value="1"/>
</dbReference>
<dbReference type="RefSeq" id="WP_280598916.1">
    <property type="nucleotide sequence ID" value="NZ_JARXRN010000006.1"/>
</dbReference>
<dbReference type="InterPro" id="IPR029787">
    <property type="entry name" value="Nucleotide_cyclase"/>
</dbReference>